<dbReference type="Pfam" id="PF01650">
    <property type="entry name" value="Peptidase_C13"/>
    <property type="match status" value="1"/>
</dbReference>
<dbReference type="InterPro" id="IPR046427">
    <property type="entry name" value="Legumain_prodom_sf"/>
</dbReference>
<organism evidence="5 6">
    <name type="scientific">Bursaphelenchus okinawaensis</name>
    <dbReference type="NCBI Taxonomy" id="465554"/>
    <lineage>
        <taxon>Eukaryota</taxon>
        <taxon>Metazoa</taxon>
        <taxon>Ecdysozoa</taxon>
        <taxon>Nematoda</taxon>
        <taxon>Chromadorea</taxon>
        <taxon>Rhabditida</taxon>
        <taxon>Tylenchina</taxon>
        <taxon>Tylenchomorpha</taxon>
        <taxon>Aphelenchoidea</taxon>
        <taxon>Aphelenchoididae</taxon>
        <taxon>Bursaphelenchus</taxon>
    </lineage>
</organism>
<dbReference type="GO" id="GO:0004197">
    <property type="term" value="F:cysteine-type endopeptidase activity"/>
    <property type="evidence" value="ECO:0007669"/>
    <property type="project" value="TreeGrafter"/>
</dbReference>
<evidence type="ECO:0000256" key="3">
    <source>
        <dbReference type="SAM" id="Coils"/>
    </source>
</evidence>
<feature type="signal peptide" evidence="4">
    <location>
        <begin position="1"/>
        <end position="16"/>
    </location>
</feature>
<dbReference type="PANTHER" id="PTHR12000">
    <property type="entry name" value="HEMOGLOBINASE FAMILY MEMBER"/>
    <property type="match status" value="1"/>
</dbReference>
<keyword evidence="4" id="KW-0732">Signal</keyword>
<keyword evidence="3" id="KW-0175">Coiled coil</keyword>
<proteinExistence type="inferred from homology"/>
<dbReference type="Proteomes" id="UP000614601">
    <property type="component" value="Unassembled WGS sequence"/>
</dbReference>
<dbReference type="Gene3D" id="3.40.50.1460">
    <property type="match status" value="1"/>
</dbReference>
<feature type="active site" evidence="2">
    <location>
        <position position="150"/>
    </location>
</feature>
<comment type="similarity">
    <text evidence="1">Belongs to the peptidase C13 family.</text>
</comment>
<evidence type="ECO:0000313" key="5">
    <source>
        <dbReference type="EMBL" id="CAD5230865.1"/>
    </source>
</evidence>
<evidence type="ECO:0000256" key="4">
    <source>
        <dbReference type="SAM" id="SignalP"/>
    </source>
</evidence>
<dbReference type="EMBL" id="CAJFDH010000006">
    <property type="protein sequence ID" value="CAD5230865.1"/>
    <property type="molecule type" value="Genomic_DNA"/>
</dbReference>
<reference evidence="5" key="1">
    <citation type="submission" date="2020-09" db="EMBL/GenBank/DDBJ databases">
        <authorList>
            <person name="Kikuchi T."/>
        </authorList>
    </citation>
    <scope>NUCLEOTIDE SEQUENCE</scope>
    <source>
        <strain evidence="5">SH1</strain>
    </source>
</reference>
<dbReference type="AlphaFoldDB" id="A0A811LV11"/>
<dbReference type="GO" id="GO:0051603">
    <property type="term" value="P:proteolysis involved in protein catabolic process"/>
    <property type="evidence" value="ECO:0007669"/>
    <property type="project" value="TreeGrafter"/>
</dbReference>
<feature type="chain" id="PRO_5036221518" description="Legumain" evidence="4">
    <location>
        <begin position="17"/>
        <end position="428"/>
    </location>
</feature>
<dbReference type="PIRSF" id="PIRSF019663">
    <property type="entry name" value="Legumain"/>
    <property type="match status" value="1"/>
</dbReference>
<evidence type="ECO:0000256" key="1">
    <source>
        <dbReference type="ARBA" id="ARBA00009941"/>
    </source>
</evidence>
<dbReference type="PANTHER" id="PTHR12000:SF42">
    <property type="entry name" value="LEGUMAIN"/>
    <property type="match status" value="1"/>
</dbReference>
<comment type="caution">
    <text evidence="5">The sequence shown here is derived from an EMBL/GenBank/DDBJ whole genome shotgun (WGS) entry which is preliminary data.</text>
</comment>
<accession>A0A811LV11</accession>
<dbReference type="InterPro" id="IPR001096">
    <property type="entry name" value="Peptidase_C13"/>
</dbReference>
<sequence length="428" mass="49315">MKLLFVLLFNTVLVRCNVIRQFLESKDDDSELYAVLTGGSTGIRNLFSETSVCLMYHILRKHGVKDENIITFAGDDNVNSTYSPWPGELRPQPGDPDVRQGCRIDYSYKGLNFDLFAEALIGNDTGGIFEHYPVLKSTSKDRVLLYHSSHGDSHEFEFGREWVQADRLQKALTAMHEKGMYKQLLYAFETCYSGSMFVDWLTPEYNILAYTASNPNEYAYGTSYKGWLLSGEFSCHLENFIEKEKDLGLSLSDQFEYIKSGVNKSEVCKYGNFELMSNKTNKFFGSSGKDYGIIEPSTCKIKTKVSLQEADFYRLQYEIEEAEKDGDTAQVRRLNEELQKLHSLREHINEKIDKFVNKMVTNRNFRANRNAKVDLECYGEVSRTFRKHCHYDNHKRIGKINYDQLHNLCHSNVPTQVLAHELALHCLS</sequence>
<feature type="coiled-coil region" evidence="3">
    <location>
        <begin position="317"/>
        <end position="354"/>
    </location>
</feature>
<dbReference type="PRINTS" id="PR00776">
    <property type="entry name" value="HEMOGLOBNASE"/>
</dbReference>
<keyword evidence="6" id="KW-1185">Reference proteome</keyword>
<dbReference type="OrthoDB" id="192611at2759"/>
<name>A0A811LV11_9BILA</name>
<dbReference type="GO" id="GO:0005773">
    <property type="term" value="C:vacuole"/>
    <property type="evidence" value="ECO:0007669"/>
    <property type="project" value="GOC"/>
</dbReference>
<evidence type="ECO:0000256" key="2">
    <source>
        <dbReference type="PIRSR" id="PIRSR019663-1"/>
    </source>
</evidence>
<evidence type="ECO:0000313" key="6">
    <source>
        <dbReference type="Proteomes" id="UP000614601"/>
    </source>
</evidence>
<dbReference type="Proteomes" id="UP000783686">
    <property type="component" value="Unassembled WGS sequence"/>
</dbReference>
<dbReference type="EMBL" id="CAJFCW020000006">
    <property type="protein sequence ID" value="CAG9128080.1"/>
    <property type="molecule type" value="Genomic_DNA"/>
</dbReference>
<feature type="active site" description="Nucleophile" evidence="2">
    <location>
        <position position="191"/>
    </location>
</feature>
<gene>
    <name evidence="5" type="ORF">BOKJ2_LOCUS14355</name>
</gene>
<protein>
    <recommendedName>
        <fullName evidence="7">Legumain</fullName>
    </recommendedName>
</protein>
<dbReference type="GO" id="GO:0006624">
    <property type="term" value="P:vacuolar protein processing"/>
    <property type="evidence" value="ECO:0007669"/>
    <property type="project" value="TreeGrafter"/>
</dbReference>
<evidence type="ECO:0008006" key="7">
    <source>
        <dbReference type="Google" id="ProtNLM"/>
    </source>
</evidence>
<dbReference type="Gene3D" id="1.10.132.130">
    <property type="match status" value="1"/>
</dbReference>